<evidence type="ECO:0000313" key="5">
    <source>
        <dbReference type="EMBL" id="TXL70268.1"/>
    </source>
</evidence>
<dbReference type="PROSITE" id="PS00352">
    <property type="entry name" value="CSD_1"/>
    <property type="match status" value="1"/>
</dbReference>
<dbReference type="InterPro" id="IPR019844">
    <property type="entry name" value="CSD_CS"/>
</dbReference>
<organism evidence="5 6">
    <name type="scientific">Vineibacter terrae</name>
    <dbReference type="NCBI Taxonomy" id="2586908"/>
    <lineage>
        <taxon>Bacteria</taxon>
        <taxon>Pseudomonadati</taxon>
        <taxon>Pseudomonadota</taxon>
        <taxon>Alphaproteobacteria</taxon>
        <taxon>Hyphomicrobiales</taxon>
        <taxon>Vineibacter</taxon>
    </lineage>
</organism>
<gene>
    <name evidence="5" type="ORF">FHP25_35155</name>
</gene>
<dbReference type="Pfam" id="PF00313">
    <property type="entry name" value="CSD"/>
    <property type="match status" value="1"/>
</dbReference>
<evidence type="ECO:0000256" key="3">
    <source>
        <dbReference type="RuleBase" id="RU000408"/>
    </source>
</evidence>
<protein>
    <submittedName>
        <fullName evidence="5">Cold-shock protein</fullName>
    </submittedName>
</protein>
<dbReference type="InterPro" id="IPR011129">
    <property type="entry name" value="CSD"/>
</dbReference>
<keyword evidence="2" id="KW-0963">Cytoplasm</keyword>
<dbReference type="PRINTS" id="PR00050">
    <property type="entry name" value="COLDSHOCK"/>
</dbReference>
<dbReference type="InterPro" id="IPR050181">
    <property type="entry name" value="Cold_shock_domain"/>
</dbReference>
<dbReference type="CDD" id="cd04458">
    <property type="entry name" value="CSP_CDS"/>
    <property type="match status" value="1"/>
</dbReference>
<dbReference type="PIRSF" id="PIRSF002599">
    <property type="entry name" value="Cold_shock_A"/>
    <property type="match status" value="1"/>
</dbReference>
<dbReference type="InterPro" id="IPR012156">
    <property type="entry name" value="Cold_shock_CspA"/>
</dbReference>
<reference evidence="5 6" key="1">
    <citation type="submission" date="2019-06" db="EMBL/GenBank/DDBJ databases">
        <title>New taxonomy in bacterial strain CC-CFT640, isolated from vineyard.</title>
        <authorList>
            <person name="Lin S.-Y."/>
            <person name="Tsai C.-F."/>
            <person name="Young C.-C."/>
        </authorList>
    </citation>
    <scope>NUCLEOTIDE SEQUENCE [LARGE SCALE GENOMIC DNA]</scope>
    <source>
        <strain evidence="5 6">CC-CFT640</strain>
    </source>
</reference>
<dbReference type="SUPFAM" id="SSF50249">
    <property type="entry name" value="Nucleic acid-binding proteins"/>
    <property type="match status" value="1"/>
</dbReference>
<dbReference type="InterPro" id="IPR002059">
    <property type="entry name" value="CSP_DNA-bd"/>
</dbReference>
<accession>A0A5C8P9C6</accession>
<evidence type="ECO:0000313" key="6">
    <source>
        <dbReference type="Proteomes" id="UP000321638"/>
    </source>
</evidence>
<dbReference type="Gene3D" id="2.40.50.140">
    <property type="entry name" value="Nucleic acid-binding proteins"/>
    <property type="match status" value="1"/>
</dbReference>
<dbReference type="PROSITE" id="PS51857">
    <property type="entry name" value="CSD_2"/>
    <property type="match status" value="1"/>
</dbReference>
<proteinExistence type="predicted"/>
<keyword evidence="6" id="KW-1185">Reference proteome</keyword>
<dbReference type="GO" id="GO:0003676">
    <property type="term" value="F:nucleic acid binding"/>
    <property type="evidence" value="ECO:0007669"/>
    <property type="project" value="InterPro"/>
</dbReference>
<dbReference type="InterPro" id="IPR012340">
    <property type="entry name" value="NA-bd_OB-fold"/>
</dbReference>
<dbReference type="GO" id="GO:0005829">
    <property type="term" value="C:cytosol"/>
    <property type="evidence" value="ECO:0007669"/>
    <property type="project" value="UniProtKB-ARBA"/>
</dbReference>
<dbReference type="AlphaFoldDB" id="A0A5C8P9C6"/>
<dbReference type="Proteomes" id="UP000321638">
    <property type="component" value="Unassembled WGS sequence"/>
</dbReference>
<feature type="domain" description="CSD" evidence="4">
    <location>
        <begin position="1"/>
        <end position="66"/>
    </location>
</feature>
<dbReference type="OrthoDB" id="9801074at2"/>
<dbReference type="EMBL" id="VDUZ01000062">
    <property type="protein sequence ID" value="TXL70268.1"/>
    <property type="molecule type" value="Genomic_DNA"/>
</dbReference>
<sequence>MTTGTVKVFNAQQGYGFIQPADGSADVFFHISAVAGAAVGALDEGQRVSFDVNTEDGNLAAVNLQLA</sequence>
<evidence type="ECO:0000256" key="1">
    <source>
        <dbReference type="ARBA" id="ARBA00004496"/>
    </source>
</evidence>
<evidence type="ECO:0000256" key="2">
    <source>
        <dbReference type="ARBA" id="ARBA00022490"/>
    </source>
</evidence>
<comment type="caution">
    <text evidence="5">The sequence shown here is derived from an EMBL/GenBank/DDBJ whole genome shotgun (WGS) entry which is preliminary data.</text>
</comment>
<dbReference type="PANTHER" id="PTHR11544">
    <property type="entry name" value="COLD SHOCK DOMAIN CONTAINING PROTEINS"/>
    <property type="match status" value="1"/>
</dbReference>
<name>A0A5C8P9C6_9HYPH</name>
<dbReference type="RefSeq" id="WP_147851686.1">
    <property type="nucleotide sequence ID" value="NZ_VDUZ01000062.1"/>
</dbReference>
<evidence type="ECO:0000259" key="4">
    <source>
        <dbReference type="PROSITE" id="PS51857"/>
    </source>
</evidence>
<dbReference type="SMART" id="SM00357">
    <property type="entry name" value="CSP"/>
    <property type="match status" value="1"/>
</dbReference>
<comment type="subcellular location">
    <subcellularLocation>
        <location evidence="1 3">Cytoplasm</location>
    </subcellularLocation>
</comment>